<dbReference type="InterPro" id="IPR041542">
    <property type="entry name" value="GH43_C2"/>
</dbReference>
<evidence type="ECO:0000259" key="5">
    <source>
        <dbReference type="Pfam" id="PF17851"/>
    </source>
</evidence>
<protein>
    <submittedName>
        <fullName evidence="6">Glycosyl hydrolase</fullName>
    </submittedName>
</protein>
<dbReference type="InterPro" id="IPR051795">
    <property type="entry name" value="Glycosyl_Hydrlase_43"/>
</dbReference>
<evidence type="ECO:0000313" key="6">
    <source>
        <dbReference type="EMBL" id="KAH7026629.1"/>
    </source>
</evidence>
<dbReference type="Pfam" id="PF17851">
    <property type="entry name" value="GH43_C2"/>
    <property type="match status" value="1"/>
</dbReference>
<feature type="non-terminal residue" evidence="6">
    <location>
        <position position="496"/>
    </location>
</feature>
<dbReference type="AlphaFoldDB" id="A0A9P8Y0N5"/>
<evidence type="ECO:0000313" key="7">
    <source>
        <dbReference type="Proteomes" id="UP000756346"/>
    </source>
</evidence>
<evidence type="ECO:0000256" key="3">
    <source>
        <dbReference type="ARBA" id="ARBA00023295"/>
    </source>
</evidence>
<organism evidence="6 7">
    <name type="scientific">Microdochium trichocladiopsis</name>
    <dbReference type="NCBI Taxonomy" id="1682393"/>
    <lineage>
        <taxon>Eukaryota</taxon>
        <taxon>Fungi</taxon>
        <taxon>Dikarya</taxon>
        <taxon>Ascomycota</taxon>
        <taxon>Pezizomycotina</taxon>
        <taxon>Sordariomycetes</taxon>
        <taxon>Xylariomycetidae</taxon>
        <taxon>Xylariales</taxon>
        <taxon>Microdochiaceae</taxon>
        <taxon>Microdochium</taxon>
    </lineage>
</organism>
<accession>A0A9P8Y0N5</accession>
<dbReference type="InterPro" id="IPR006710">
    <property type="entry name" value="Glyco_hydro_43"/>
</dbReference>
<dbReference type="InterPro" id="IPR023296">
    <property type="entry name" value="Glyco_hydro_beta-prop_sf"/>
</dbReference>
<dbReference type="SUPFAM" id="SSF75005">
    <property type="entry name" value="Arabinanase/levansucrase/invertase"/>
    <property type="match status" value="1"/>
</dbReference>
<dbReference type="Gene3D" id="2.60.120.200">
    <property type="match status" value="1"/>
</dbReference>
<gene>
    <name evidence="6" type="ORF">B0I36DRAFT_210243</name>
</gene>
<dbReference type="CDD" id="cd09001">
    <property type="entry name" value="GH43_FsAxh1-like"/>
    <property type="match status" value="1"/>
</dbReference>
<dbReference type="PANTHER" id="PTHR42812:SF15">
    <property type="entry name" value="HYDROLASE, PUTATIVE (AFU_ORTHOLOGUE AFUA_2G00930)-RELATED"/>
    <property type="match status" value="1"/>
</dbReference>
<name>A0A9P8Y0N5_9PEZI</name>
<dbReference type="Gene3D" id="2.115.10.20">
    <property type="entry name" value="Glycosyl hydrolase domain, family 43"/>
    <property type="match status" value="1"/>
</dbReference>
<dbReference type="GO" id="GO:0005975">
    <property type="term" value="P:carbohydrate metabolic process"/>
    <property type="evidence" value="ECO:0007669"/>
    <property type="project" value="InterPro"/>
</dbReference>
<comment type="caution">
    <text evidence="6">The sequence shown here is derived from an EMBL/GenBank/DDBJ whole genome shotgun (WGS) entry which is preliminary data.</text>
</comment>
<dbReference type="PANTHER" id="PTHR42812">
    <property type="entry name" value="BETA-XYLOSIDASE"/>
    <property type="match status" value="1"/>
</dbReference>
<evidence type="ECO:0000256" key="4">
    <source>
        <dbReference type="RuleBase" id="RU361187"/>
    </source>
</evidence>
<dbReference type="Pfam" id="PF04616">
    <property type="entry name" value="Glyco_hydro_43"/>
    <property type="match status" value="1"/>
</dbReference>
<dbReference type="EMBL" id="JAGTJQ010000008">
    <property type="protein sequence ID" value="KAH7026629.1"/>
    <property type="molecule type" value="Genomic_DNA"/>
</dbReference>
<dbReference type="OrthoDB" id="2139957at2759"/>
<keyword evidence="2 4" id="KW-0378">Hydrolase</keyword>
<keyword evidence="7" id="KW-1185">Reference proteome</keyword>
<evidence type="ECO:0000256" key="1">
    <source>
        <dbReference type="ARBA" id="ARBA00009865"/>
    </source>
</evidence>
<proteinExistence type="inferred from homology"/>
<evidence type="ECO:0000256" key="2">
    <source>
        <dbReference type="ARBA" id="ARBA00022801"/>
    </source>
</evidence>
<sequence length="496" mass="54607">SFTNPIIYQDLPDNDVFYGPDGYFYLSASNFHFSPGAPIYRSQDLQNWEAVGHSIPTLDFGDNYSLIGSQAYRRGTWASSMRYRKSNKTWYWIGCIDFWNSFIYTAPSPSGPWTRSASLWERCYYDCGLFIDDDDTMYVVHGSNNVNVTQLAPSGLSEVKTTVMASNPPGFDGMEGNRMYKRNGVYYILNDSGSAQITWIWRSDSPTGPWTSKVLQQYSGGPLGGGGTPHQGSLVQTPLGDWYFVSFTWDFPLGRVPVIAPVTWGSDGWPVLGLVSGKWNQTYPNPLEQVPTAPWTGTDTFTGTALSPRWEWNHNPDTTKFTVLGNGGVTLSAATVTDDLYRARNTLTHRLQGGAPVATIQLDTSNLGDGDRAGLACFRDLTAYIGVARKGSSYSVVVRHNMTLSSADWTTTSIGADVASAPVPRGRIWLRGLADALGNSTKQVRFSYSLDGRTFSPLSGAYPLNTDWALFMGYRWGIFNLATKALGGSVKLISFT</sequence>
<keyword evidence="3 4" id="KW-0326">Glycosidase</keyword>
<dbReference type="GeneID" id="70178443"/>
<dbReference type="InterPro" id="IPR013320">
    <property type="entry name" value="ConA-like_dom_sf"/>
</dbReference>
<dbReference type="RefSeq" id="XP_046009846.1">
    <property type="nucleotide sequence ID" value="XM_046148897.1"/>
</dbReference>
<feature type="domain" description="Beta-xylosidase C-terminal Concanavalin A-like" evidence="5">
    <location>
        <begin position="299"/>
        <end position="484"/>
    </location>
</feature>
<reference evidence="6" key="1">
    <citation type="journal article" date="2021" name="Nat. Commun.">
        <title>Genetic determinants of endophytism in the Arabidopsis root mycobiome.</title>
        <authorList>
            <person name="Mesny F."/>
            <person name="Miyauchi S."/>
            <person name="Thiergart T."/>
            <person name="Pickel B."/>
            <person name="Atanasova L."/>
            <person name="Karlsson M."/>
            <person name="Huettel B."/>
            <person name="Barry K.W."/>
            <person name="Haridas S."/>
            <person name="Chen C."/>
            <person name="Bauer D."/>
            <person name="Andreopoulos W."/>
            <person name="Pangilinan J."/>
            <person name="LaButti K."/>
            <person name="Riley R."/>
            <person name="Lipzen A."/>
            <person name="Clum A."/>
            <person name="Drula E."/>
            <person name="Henrissat B."/>
            <person name="Kohler A."/>
            <person name="Grigoriev I.V."/>
            <person name="Martin F.M."/>
            <person name="Hacquard S."/>
        </authorList>
    </citation>
    <scope>NUCLEOTIDE SEQUENCE</scope>
    <source>
        <strain evidence="6">MPI-CAGE-CH-0230</strain>
    </source>
</reference>
<dbReference type="SUPFAM" id="SSF49899">
    <property type="entry name" value="Concanavalin A-like lectins/glucanases"/>
    <property type="match status" value="1"/>
</dbReference>
<dbReference type="Proteomes" id="UP000756346">
    <property type="component" value="Unassembled WGS sequence"/>
</dbReference>
<comment type="similarity">
    <text evidence="1 4">Belongs to the glycosyl hydrolase 43 family.</text>
</comment>
<dbReference type="GO" id="GO:0004553">
    <property type="term" value="F:hydrolase activity, hydrolyzing O-glycosyl compounds"/>
    <property type="evidence" value="ECO:0007669"/>
    <property type="project" value="InterPro"/>
</dbReference>
<feature type="non-terminal residue" evidence="6">
    <location>
        <position position="1"/>
    </location>
</feature>